<evidence type="ECO:0000313" key="2">
    <source>
        <dbReference type="Proteomes" id="UP001551482"/>
    </source>
</evidence>
<name>A0ABV3DK07_9ACTN</name>
<comment type="caution">
    <text evidence="1">The sequence shown here is derived from an EMBL/GenBank/DDBJ whole genome shotgun (WGS) entry which is preliminary data.</text>
</comment>
<reference evidence="1 2" key="1">
    <citation type="submission" date="2024-06" db="EMBL/GenBank/DDBJ databases">
        <title>The Natural Products Discovery Center: Release of the First 8490 Sequenced Strains for Exploring Actinobacteria Biosynthetic Diversity.</title>
        <authorList>
            <person name="Kalkreuter E."/>
            <person name="Kautsar S.A."/>
            <person name="Yang D."/>
            <person name="Bader C.D."/>
            <person name="Teijaro C.N."/>
            <person name="Fluegel L."/>
            <person name="Davis C.M."/>
            <person name="Simpson J.R."/>
            <person name="Lauterbach L."/>
            <person name="Steele A.D."/>
            <person name="Gui C."/>
            <person name="Meng S."/>
            <person name="Li G."/>
            <person name="Viehrig K."/>
            <person name="Ye F."/>
            <person name="Su P."/>
            <person name="Kiefer A.F."/>
            <person name="Nichols A."/>
            <person name="Cepeda A.J."/>
            <person name="Yan W."/>
            <person name="Fan B."/>
            <person name="Jiang Y."/>
            <person name="Adhikari A."/>
            <person name="Zheng C.-J."/>
            <person name="Schuster L."/>
            <person name="Cowan T.M."/>
            <person name="Smanski M.J."/>
            <person name="Chevrette M.G."/>
            <person name="De Carvalho L.P.S."/>
            <person name="Shen B."/>
        </authorList>
    </citation>
    <scope>NUCLEOTIDE SEQUENCE [LARGE SCALE GENOMIC DNA]</scope>
    <source>
        <strain evidence="1 2">NPDC048946</strain>
    </source>
</reference>
<evidence type="ECO:0000313" key="1">
    <source>
        <dbReference type="EMBL" id="MEU8136096.1"/>
    </source>
</evidence>
<sequence>MAKRADVTTAMVLTAIHEHYMDAYEHLAKRFPPKVVIAAFYRDNDRGLIDYGVSATRPFLTPEGRAALGVPEPGSGPGHFAELLSLLDEMRRTFA</sequence>
<dbReference type="RefSeq" id="WP_358356353.1">
    <property type="nucleotide sequence ID" value="NZ_JBEZFP010000055.1"/>
</dbReference>
<protein>
    <submittedName>
        <fullName evidence="1">Uncharacterized protein</fullName>
    </submittedName>
</protein>
<accession>A0ABV3DK07</accession>
<keyword evidence="2" id="KW-1185">Reference proteome</keyword>
<proteinExistence type="predicted"/>
<dbReference type="EMBL" id="JBEZFP010000055">
    <property type="protein sequence ID" value="MEU8136096.1"/>
    <property type="molecule type" value="Genomic_DNA"/>
</dbReference>
<organism evidence="1 2">
    <name type="scientific">Streptodolium elevatio</name>
    <dbReference type="NCBI Taxonomy" id="3157996"/>
    <lineage>
        <taxon>Bacteria</taxon>
        <taxon>Bacillati</taxon>
        <taxon>Actinomycetota</taxon>
        <taxon>Actinomycetes</taxon>
        <taxon>Kitasatosporales</taxon>
        <taxon>Streptomycetaceae</taxon>
        <taxon>Streptodolium</taxon>
    </lineage>
</organism>
<gene>
    <name evidence="1" type="ORF">AB0C36_21600</name>
</gene>
<dbReference type="Proteomes" id="UP001551482">
    <property type="component" value="Unassembled WGS sequence"/>
</dbReference>